<dbReference type="PANTHER" id="PTHR37464:SF1">
    <property type="entry name" value="BLL2463 PROTEIN"/>
    <property type="match status" value="1"/>
</dbReference>
<accession>A0A517R0I8</accession>
<protein>
    <recommendedName>
        <fullName evidence="6">VWFA domain-containing protein</fullName>
    </recommendedName>
</protein>
<feature type="transmembrane region" description="Helical" evidence="1">
    <location>
        <begin position="6"/>
        <end position="27"/>
    </location>
</feature>
<sequence length="624" mass="67312">MSSFNFLAPIAGLLALLAIPVIIFYFLKLRRPRALVPSLVLWQQVLNDQRVNSPFQKFKQNLLLLLQLLILAAICLAAMQPVLSAAARGDEAIPLIIDCSASMAALDESGGETRLDIAKRRARAVIDGLLPGQVVSLIAGDRTARQLTPFTSDQRMLRSALEDLKVTPVESDPTDALRMAVGLSRTAGSGGVKKAVFITDGNLPEEVSVDLPFDLVIQKVEPGGRNLGLTSFNARPVGESAWEVFVEASVGGADRASGTIVVKNGEELLVEEDVVPEAETPAQITFRVATSEAVELAATVVPSGFDSIEIDNKAWIALPKPKPLDVYCPTELESFRQALAVSKGIRLFPGDGVVPEEFDLLVSNDAADEDSDARVRVFIDVLPDDLRSIVAKSDDLVSPVDWLRGDPLLTYVTLEDVQISNAWEAIEGVADADFEALGYEPIVSGRRGPLIVKRRENFGPTYRFLFDINQSTLPYRLGFPIMASNLVTMARVEAKLNEARGNSTGLLPTMTVPPGERVAVTRPDGKTESAVADAAGSVSGLGAPLVGLYRIDTPAGARSIGVALLSARETGLDSTDNLRFREIDVEVGDAGVGAELPLWPYFAVGALVFILFEWWYFHRRPAAT</sequence>
<feature type="transmembrane region" description="Helical" evidence="1">
    <location>
        <begin position="598"/>
        <end position="617"/>
    </location>
</feature>
<keyword evidence="1" id="KW-0472">Membrane</keyword>
<proteinExistence type="predicted"/>
<keyword evidence="1" id="KW-0812">Transmembrane</keyword>
<keyword evidence="5" id="KW-1185">Reference proteome</keyword>
<organism evidence="4 5">
    <name type="scientific">Stratiformator vulcanicus</name>
    <dbReference type="NCBI Taxonomy" id="2527980"/>
    <lineage>
        <taxon>Bacteria</taxon>
        <taxon>Pseudomonadati</taxon>
        <taxon>Planctomycetota</taxon>
        <taxon>Planctomycetia</taxon>
        <taxon>Planctomycetales</taxon>
        <taxon>Planctomycetaceae</taxon>
        <taxon>Stratiformator</taxon>
    </lineage>
</organism>
<dbReference type="InterPro" id="IPR024163">
    <property type="entry name" value="Aerotolerance_reg_N"/>
</dbReference>
<dbReference type="Proteomes" id="UP000317318">
    <property type="component" value="Chromosome"/>
</dbReference>
<dbReference type="Pfam" id="PF07584">
    <property type="entry name" value="BatA"/>
    <property type="match status" value="1"/>
</dbReference>
<name>A0A517R0I8_9PLAN</name>
<evidence type="ECO:0000259" key="2">
    <source>
        <dbReference type="Pfam" id="PF07584"/>
    </source>
</evidence>
<gene>
    <name evidence="4" type="ORF">Pan189_17130</name>
</gene>
<dbReference type="AlphaFoldDB" id="A0A517R0I8"/>
<dbReference type="InterPro" id="IPR036465">
    <property type="entry name" value="vWFA_dom_sf"/>
</dbReference>
<dbReference type="PANTHER" id="PTHR37464">
    <property type="entry name" value="BLL2463 PROTEIN"/>
    <property type="match status" value="1"/>
</dbReference>
<dbReference type="EMBL" id="CP036268">
    <property type="protein sequence ID" value="QDT37340.1"/>
    <property type="molecule type" value="Genomic_DNA"/>
</dbReference>
<dbReference type="KEGG" id="svp:Pan189_17130"/>
<dbReference type="RefSeq" id="WP_145363462.1">
    <property type="nucleotide sequence ID" value="NZ_CP036268.1"/>
</dbReference>
<dbReference type="Gene3D" id="3.40.50.410">
    <property type="entry name" value="von Willebrand factor, type A domain"/>
    <property type="match status" value="1"/>
</dbReference>
<keyword evidence="1" id="KW-1133">Transmembrane helix</keyword>
<evidence type="ECO:0000256" key="1">
    <source>
        <dbReference type="SAM" id="Phobius"/>
    </source>
</evidence>
<dbReference type="InterPro" id="IPR002035">
    <property type="entry name" value="VWF_A"/>
</dbReference>
<feature type="domain" description="Aerotolerance regulator N-terminal" evidence="2">
    <location>
        <begin position="4"/>
        <end position="81"/>
    </location>
</feature>
<evidence type="ECO:0000313" key="4">
    <source>
        <dbReference type="EMBL" id="QDT37340.1"/>
    </source>
</evidence>
<feature type="transmembrane region" description="Helical" evidence="1">
    <location>
        <begin position="62"/>
        <end position="83"/>
    </location>
</feature>
<evidence type="ECO:0008006" key="6">
    <source>
        <dbReference type="Google" id="ProtNLM"/>
    </source>
</evidence>
<dbReference type="Pfam" id="PF13519">
    <property type="entry name" value="VWA_2"/>
    <property type="match status" value="1"/>
</dbReference>
<dbReference type="OrthoDB" id="211275at2"/>
<evidence type="ECO:0000313" key="5">
    <source>
        <dbReference type="Proteomes" id="UP000317318"/>
    </source>
</evidence>
<evidence type="ECO:0000259" key="3">
    <source>
        <dbReference type="Pfam" id="PF13519"/>
    </source>
</evidence>
<dbReference type="SUPFAM" id="SSF53300">
    <property type="entry name" value="vWA-like"/>
    <property type="match status" value="1"/>
</dbReference>
<feature type="domain" description="VWFA" evidence="3">
    <location>
        <begin position="95"/>
        <end position="201"/>
    </location>
</feature>
<reference evidence="4 5" key="1">
    <citation type="submission" date="2019-02" db="EMBL/GenBank/DDBJ databases">
        <title>Deep-cultivation of Planctomycetes and their phenomic and genomic characterization uncovers novel biology.</title>
        <authorList>
            <person name="Wiegand S."/>
            <person name="Jogler M."/>
            <person name="Boedeker C."/>
            <person name="Pinto D."/>
            <person name="Vollmers J."/>
            <person name="Rivas-Marin E."/>
            <person name="Kohn T."/>
            <person name="Peeters S.H."/>
            <person name="Heuer A."/>
            <person name="Rast P."/>
            <person name="Oberbeckmann S."/>
            <person name="Bunk B."/>
            <person name="Jeske O."/>
            <person name="Meyerdierks A."/>
            <person name="Storesund J.E."/>
            <person name="Kallscheuer N."/>
            <person name="Luecker S."/>
            <person name="Lage O.M."/>
            <person name="Pohl T."/>
            <person name="Merkel B.J."/>
            <person name="Hornburger P."/>
            <person name="Mueller R.-W."/>
            <person name="Bruemmer F."/>
            <person name="Labrenz M."/>
            <person name="Spormann A.M."/>
            <person name="Op den Camp H."/>
            <person name="Overmann J."/>
            <person name="Amann R."/>
            <person name="Jetten M.S.M."/>
            <person name="Mascher T."/>
            <person name="Medema M.H."/>
            <person name="Devos D.P."/>
            <person name="Kaster A.-K."/>
            <person name="Ovreas L."/>
            <person name="Rohde M."/>
            <person name="Galperin M.Y."/>
            <person name="Jogler C."/>
        </authorList>
    </citation>
    <scope>NUCLEOTIDE SEQUENCE [LARGE SCALE GENOMIC DNA]</scope>
    <source>
        <strain evidence="4 5">Pan189</strain>
    </source>
</reference>